<organism evidence="3 4">
    <name type="scientific">Gluconobacter albidus</name>
    <dbReference type="NCBI Taxonomy" id="318683"/>
    <lineage>
        <taxon>Bacteria</taxon>
        <taxon>Pseudomonadati</taxon>
        <taxon>Pseudomonadota</taxon>
        <taxon>Alphaproteobacteria</taxon>
        <taxon>Acetobacterales</taxon>
        <taxon>Acetobacteraceae</taxon>
        <taxon>Gluconobacter</taxon>
    </lineage>
</organism>
<feature type="compositionally biased region" description="Low complexity" evidence="1">
    <location>
        <begin position="124"/>
        <end position="137"/>
    </location>
</feature>
<comment type="caution">
    <text evidence="3">The sequence shown here is derived from an EMBL/GenBank/DDBJ whole genome shotgun (WGS) entry which is preliminary data.</text>
</comment>
<dbReference type="AlphaFoldDB" id="A0A149TEL1"/>
<reference evidence="3 4" key="1">
    <citation type="submission" date="2015-06" db="EMBL/GenBank/DDBJ databases">
        <title>Improved classification and identification of acetic acid bacteria using matrix-assisted laser desorption/ionization time-of-flight mass spectrometry; Gluconobacter nephelii and Gluconobacter uchimurae are later heterotypic synonyms of Gluconobacter japonicus and Gluconobacter oxydans, respectively.</title>
        <authorList>
            <person name="Li L."/>
            <person name="Cleenwerck I."/>
            <person name="De Vuyst L."/>
            <person name="Vandamme P."/>
        </authorList>
    </citation>
    <scope>NUCLEOTIDE SEQUENCE [LARGE SCALE GENOMIC DNA]</scope>
    <source>
        <strain evidence="3 4">LMG 1768</strain>
    </source>
</reference>
<feature type="chain" id="PRO_5007555567" evidence="2">
    <location>
        <begin position="31"/>
        <end position="137"/>
    </location>
</feature>
<protein>
    <submittedName>
        <fullName evidence="3">Uncharacterized protein</fullName>
    </submittedName>
</protein>
<proteinExistence type="predicted"/>
<accession>A0A149TEL1</accession>
<evidence type="ECO:0000256" key="2">
    <source>
        <dbReference type="SAM" id="SignalP"/>
    </source>
</evidence>
<feature type="signal peptide" evidence="2">
    <location>
        <begin position="1"/>
        <end position="30"/>
    </location>
</feature>
<dbReference type="OrthoDB" id="7267913at2"/>
<sequence>MSIRFISSSASLLLAVLTVMPLGMAPQAMAADTAEKPCETDLCRSVRQSWAAVRHDTSDAAQWTKKQSVKGWDATKDGVSDAARWTGKESKKGWKATKNGTKDAVHDTGVWTKKAVHDLDPGQPAKAPEAKSPAAGE</sequence>
<dbReference type="STRING" id="318683.A0U94_03865"/>
<feature type="region of interest" description="Disordered" evidence="1">
    <location>
        <begin position="80"/>
        <end position="137"/>
    </location>
</feature>
<name>A0A149TEL1_9PROT</name>
<dbReference type="RefSeq" id="WP_062110443.1">
    <property type="nucleotide sequence ID" value="NZ_LHZR01000114.1"/>
</dbReference>
<keyword evidence="2" id="KW-0732">Signal</keyword>
<evidence type="ECO:0000313" key="4">
    <source>
        <dbReference type="Proteomes" id="UP000075636"/>
    </source>
</evidence>
<dbReference type="PATRIC" id="fig|318683.6.peg.159"/>
<gene>
    <name evidence="3" type="ORF">AD945_16305</name>
</gene>
<dbReference type="EMBL" id="LHZR01000114">
    <property type="protein sequence ID" value="KXV45756.1"/>
    <property type="molecule type" value="Genomic_DNA"/>
</dbReference>
<dbReference type="Proteomes" id="UP000075636">
    <property type="component" value="Unassembled WGS sequence"/>
</dbReference>
<evidence type="ECO:0000256" key="1">
    <source>
        <dbReference type="SAM" id="MobiDB-lite"/>
    </source>
</evidence>
<evidence type="ECO:0000313" key="3">
    <source>
        <dbReference type="EMBL" id="KXV45756.1"/>
    </source>
</evidence>